<feature type="signal peptide" evidence="1">
    <location>
        <begin position="1"/>
        <end position="19"/>
    </location>
</feature>
<dbReference type="EMBL" id="CP034457">
    <property type="protein sequence ID" value="QBM87242.1"/>
    <property type="molecule type" value="Genomic_DNA"/>
</dbReference>
<organism evidence="2 3">
    <name type="scientific">Metschnikowia aff. pulcherrima</name>
    <dbReference type="NCBI Taxonomy" id="2163413"/>
    <lineage>
        <taxon>Eukaryota</taxon>
        <taxon>Fungi</taxon>
        <taxon>Dikarya</taxon>
        <taxon>Ascomycota</taxon>
        <taxon>Saccharomycotina</taxon>
        <taxon>Pichiomycetes</taxon>
        <taxon>Metschnikowiaceae</taxon>
        <taxon>Metschnikowia</taxon>
    </lineage>
</organism>
<name>A0A4P6XIY5_9ASCO</name>
<accession>A0A4P6XIY5</accession>
<keyword evidence="1" id="KW-0732">Signal</keyword>
<evidence type="ECO:0000313" key="3">
    <source>
        <dbReference type="Proteomes" id="UP000292447"/>
    </source>
</evidence>
<evidence type="ECO:0000313" key="2">
    <source>
        <dbReference type="EMBL" id="QBM87242.1"/>
    </source>
</evidence>
<evidence type="ECO:0000256" key="1">
    <source>
        <dbReference type="SAM" id="SignalP"/>
    </source>
</evidence>
<dbReference type="AlphaFoldDB" id="A0A4P6XIY5"/>
<feature type="chain" id="PRO_5020701236" evidence="1">
    <location>
        <begin position="20"/>
        <end position="216"/>
    </location>
</feature>
<dbReference type="Proteomes" id="UP000292447">
    <property type="component" value="Chromosome II"/>
</dbReference>
<gene>
    <name evidence="2" type="ORF">METSCH_B04420</name>
</gene>
<protein>
    <submittedName>
        <fullName evidence="2">Uncharacterized protein</fullName>
    </submittedName>
</protein>
<reference evidence="3" key="1">
    <citation type="submission" date="2019-03" db="EMBL/GenBank/DDBJ databases">
        <title>Snf2 controls pulcherriminic acid biosynthesis and connects pigmentation and antifungal activity of the yeast Metschnikowia pulcherrima.</title>
        <authorList>
            <person name="Gore-Lloyd D."/>
            <person name="Sumann I."/>
            <person name="Brachmann A.O."/>
            <person name="Schneeberger K."/>
            <person name="Ortiz-Merino R.A."/>
            <person name="Moreno-Beltran M."/>
            <person name="Schlaefli M."/>
            <person name="Kirner P."/>
            <person name="Santos Kron A."/>
            <person name="Wolfe K.H."/>
            <person name="Piel J."/>
            <person name="Ahrens C.H."/>
            <person name="Henk D."/>
            <person name="Freimoser F.M."/>
        </authorList>
    </citation>
    <scope>NUCLEOTIDE SEQUENCE [LARGE SCALE GENOMIC DNA]</scope>
    <source>
        <strain evidence="3">APC 1.2</strain>
    </source>
</reference>
<keyword evidence="3" id="KW-1185">Reference proteome</keyword>
<proteinExistence type="predicted"/>
<sequence>MAFLLIETCAFAAVSVLCGLTISRVQLADHSSDTDKNKPQLAYTITRNPKAPLYRTQSVLNAEGQEMYHFKKGLGQVTSNLYRLHGQLQCVHSGKDPINLYRSMIGNSGYIEWTTADPKENCHGFQLFSAPCLKKLGDRMAMRIFVSAKITNREFELETEHARSKFRWASEEGKLYFINGTDETLAATVECKHFETKLYVCSSVLSPLIAVCLFFL</sequence>